<name>A0A6L8MQQ6_9BURK</name>
<reference evidence="1 2" key="1">
    <citation type="submission" date="2019-12" db="EMBL/GenBank/DDBJ databases">
        <title>Novel species isolated from a subtropical stream in China.</title>
        <authorList>
            <person name="Lu H."/>
        </authorList>
    </citation>
    <scope>NUCLEOTIDE SEQUENCE [LARGE SCALE GENOMIC DNA]</scope>
    <source>
        <strain evidence="1 2">FT50W</strain>
    </source>
</reference>
<comment type="caution">
    <text evidence="1">The sequence shown here is derived from an EMBL/GenBank/DDBJ whole genome shotgun (WGS) entry which is preliminary data.</text>
</comment>
<evidence type="ECO:0000313" key="1">
    <source>
        <dbReference type="EMBL" id="MYM84385.1"/>
    </source>
</evidence>
<sequence>MPQVQRSYETARDLHITFFKLFRSFRSIAQRNQDRQKKGAQVHEDAGPMVQAGREWIVRHDEGDVYYYRHFDVFDSLLDVFDELAILSLDRRLRLTDSAPSDLRHFDRTDAGRIYQNDDTFFDDSAFQAVATLTVLPSDIVGLYCFVLRDLREHVWADRDPDPLQDDINVLAEKFEVKHLWPTASCWEADEWQRTRDALREKLDVIDQVTALKDEDYHSLYDAVERFLYPPADTPHGNGILWGLDGFWPVWEWLVLTRLVTFEPFKKRLCWVENGNLSSDTDDALQSTGFQHPLSDERVLCKNSTDWSAFLKNGRVLGHPYPDAILHPAEFELESTAEKGLSWIEVLTLREGPVVMTLSGTHHFLVTTDTVPVRAYFRTTTPPSSPNVDVAKLSKTTLQFGAAQLPDFNRPEVCAMLRRLGDWETGPGAFWRYGQFESLEDAMRKHIGGLLLIDAKYKIAQDSGKAWAADHRKQAAYEDALTISCPETPAGYSVYICPGQAVTQETFASLTIRAAAAVEKFDKEFEIAWDALHEVEAHGMIFKNRWQSIEVLGETTSVSYGSGQKIRAKNELRQKIFSPNTGLLAELNQNHEARSLLGVSRFPGNNQFFFKNWPIRDLMDDVINAS</sequence>
<dbReference type="EMBL" id="WWCP01000032">
    <property type="protein sequence ID" value="MYM84385.1"/>
    <property type="molecule type" value="Genomic_DNA"/>
</dbReference>
<proteinExistence type="predicted"/>
<dbReference type="Proteomes" id="UP000474565">
    <property type="component" value="Unassembled WGS sequence"/>
</dbReference>
<evidence type="ECO:0000313" key="2">
    <source>
        <dbReference type="Proteomes" id="UP000474565"/>
    </source>
</evidence>
<gene>
    <name evidence="1" type="ORF">GTP44_20830</name>
</gene>
<organism evidence="1 2">
    <name type="scientific">Duganella lactea</name>
    <dbReference type="NCBI Taxonomy" id="2692173"/>
    <lineage>
        <taxon>Bacteria</taxon>
        <taxon>Pseudomonadati</taxon>
        <taxon>Pseudomonadota</taxon>
        <taxon>Betaproteobacteria</taxon>
        <taxon>Burkholderiales</taxon>
        <taxon>Oxalobacteraceae</taxon>
        <taxon>Telluria group</taxon>
        <taxon>Duganella</taxon>
    </lineage>
</organism>
<dbReference type="RefSeq" id="WP_161020910.1">
    <property type="nucleotide sequence ID" value="NZ_WWCP01000032.1"/>
</dbReference>
<accession>A0A6L8MQQ6</accession>
<dbReference type="AlphaFoldDB" id="A0A6L8MQQ6"/>
<protein>
    <submittedName>
        <fullName evidence="1">Uncharacterized protein</fullName>
    </submittedName>
</protein>